<keyword evidence="1" id="KW-0805">Transcription regulation</keyword>
<dbReference type="GO" id="GO:0003700">
    <property type="term" value="F:DNA-binding transcription factor activity"/>
    <property type="evidence" value="ECO:0007669"/>
    <property type="project" value="InterPro"/>
</dbReference>
<sequence>MCLVLKNPHFVPQEMERSWLINSRGIAKKVKSASRSSAYQIKDCGADLECPNCHYRIDNSDVSSEWPGLPAGVKFEPSDEELVEHLAGKCGAGNIIPHLFIDEFIPTLEGEGIYCDHPENLPGAKKDGSSIHFFHKTINAYATGQRKRRKVQSQQGSIAEHVRWHKTGKTKAVIENGVQKGWKKIMVLYKSTKGSKPDKTNWVMHQYHLGAEDDEKEGEYVVSKISYQQHKQSENNETNRPIEEFDTKALQAIPKTPNSDPPVPPRHGKSIPNDDITDTNLFQSSAKEGGLNEELSLIPQTDSQGEDNLGYPWLAGESQAVDNSDLNSIDSSLLCEETFDSRFSYIPNTDFTCDNKTLTGESIPPCGISDLENLELDTPPDFELSNLQFCSQDSILDRLDWL</sequence>
<dbReference type="Gene3D" id="2.170.150.80">
    <property type="entry name" value="NAC domain"/>
    <property type="match status" value="1"/>
</dbReference>
<dbReference type="FunFam" id="2.170.150.80:FF:000009">
    <property type="entry name" value="NAC domain-containing protein 8"/>
    <property type="match status" value="1"/>
</dbReference>
<evidence type="ECO:0000256" key="3">
    <source>
        <dbReference type="ARBA" id="ARBA00023163"/>
    </source>
</evidence>
<dbReference type="Proteomes" id="UP000237105">
    <property type="component" value="Unassembled WGS sequence"/>
</dbReference>
<dbReference type="InterPro" id="IPR003441">
    <property type="entry name" value="NAC-dom"/>
</dbReference>
<dbReference type="InterPro" id="IPR036093">
    <property type="entry name" value="NAC_dom_sf"/>
</dbReference>
<keyword evidence="3" id="KW-0804">Transcription</keyword>
<evidence type="ECO:0000259" key="6">
    <source>
        <dbReference type="PROSITE" id="PS51005"/>
    </source>
</evidence>
<reference evidence="8" key="1">
    <citation type="submission" date="2016-06" db="EMBL/GenBank/DDBJ databases">
        <title>Parallel loss of symbiosis genes in relatives of nitrogen-fixing non-legume Parasponia.</title>
        <authorList>
            <person name="Van Velzen R."/>
            <person name="Holmer R."/>
            <person name="Bu F."/>
            <person name="Rutten L."/>
            <person name="Van Zeijl A."/>
            <person name="Liu W."/>
            <person name="Santuari L."/>
            <person name="Cao Q."/>
            <person name="Sharma T."/>
            <person name="Shen D."/>
            <person name="Roswanjaya Y."/>
            <person name="Wardhani T."/>
            <person name="Kalhor M.S."/>
            <person name="Jansen J."/>
            <person name="Van den Hoogen J."/>
            <person name="Gungor B."/>
            <person name="Hartog M."/>
            <person name="Hontelez J."/>
            <person name="Verver J."/>
            <person name="Yang W.-C."/>
            <person name="Schijlen E."/>
            <person name="Repin R."/>
            <person name="Schilthuizen M."/>
            <person name="Schranz E."/>
            <person name="Heidstra R."/>
            <person name="Miyata K."/>
            <person name="Fedorova E."/>
            <person name="Kohlen W."/>
            <person name="Bisseling T."/>
            <person name="Smit S."/>
            <person name="Geurts R."/>
        </authorList>
    </citation>
    <scope>NUCLEOTIDE SEQUENCE [LARGE SCALE GENOMIC DNA]</scope>
    <source>
        <strain evidence="8">cv. WU1-14</strain>
    </source>
</reference>
<evidence type="ECO:0000313" key="7">
    <source>
        <dbReference type="EMBL" id="PON36635.1"/>
    </source>
</evidence>
<keyword evidence="2" id="KW-0238">DNA-binding</keyword>
<gene>
    <name evidence="7" type="primary">PanNAC3</name>
    <name evidence="7" type="ORF">PanWU01x14_327040</name>
</gene>
<comment type="caution">
    <text evidence="7">The sequence shown here is derived from an EMBL/GenBank/DDBJ whole genome shotgun (WGS) entry which is preliminary data.</text>
</comment>
<dbReference type="GO" id="GO:0000976">
    <property type="term" value="F:transcription cis-regulatory region binding"/>
    <property type="evidence" value="ECO:0007669"/>
    <property type="project" value="TreeGrafter"/>
</dbReference>
<dbReference type="EMBL" id="JXTB01000561">
    <property type="protein sequence ID" value="PON36635.1"/>
    <property type="molecule type" value="Genomic_DNA"/>
</dbReference>
<evidence type="ECO:0000256" key="5">
    <source>
        <dbReference type="SAM" id="MobiDB-lite"/>
    </source>
</evidence>
<dbReference type="GO" id="GO:0005634">
    <property type="term" value="C:nucleus"/>
    <property type="evidence" value="ECO:0007669"/>
    <property type="project" value="TreeGrafter"/>
</dbReference>
<feature type="region of interest" description="Disordered" evidence="5">
    <location>
        <begin position="252"/>
        <end position="276"/>
    </location>
</feature>
<keyword evidence="8" id="KW-1185">Reference proteome</keyword>
<organism evidence="7 8">
    <name type="scientific">Parasponia andersonii</name>
    <name type="common">Sponia andersonii</name>
    <dbReference type="NCBI Taxonomy" id="3476"/>
    <lineage>
        <taxon>Eukaryota</taxon>
        <taxon>Viridiplantae</taxon>
        <taxon>Streptophyta</taxon>
        <taxon>Embryophyta</taxon>
        <taxon>Tracheophyta</taxon>
        <taxon>Spermatophyta</taxon>
        <taxon>Magnoliopsida</taxon>
        <taxon>eudicotyledons</taxon>
        <taxon>Gunneridae</taxon>
        <taxon>Pentapetalae</taxon>
        <taxon>rosids</taxon>
        <taxon>fabids</taxon>
        <taxon>Rosales</taxon>
        <taxon>Cannabaceae</taxon>
        <taxon>Parasponia</taxon>
    </lineage>
</organism>
<name>A0A2P5AJA8_PARAD</name>
<dbReference type="AlphaFoldDB" id="A0A2P5AJA8"/>
<evidence type="ECO:0000256" key="1">
    <source>
        <dbReference type="ARBA" id="ARBA00023015"/>
    </source>
</evidence>
<dbReference type="SUPFAM" id="SSF101941">
    <property type="entry name" value="NAC domain"/>
    <property type="match status" value="1"/>
</dbReference>
<dbReference type="Pfam" id="PF02365">
    <property type="entry name" value="NAM"/>
    <property type="match status" value="1"/>
</dbReference>
<dbReference type="PROSITE" id="PS51005">
    <property type="entry name" value="NAC"/>
    <property type="match status" value="1"/>
</dbReference>
<dbReference type="STRING" id="3476.A0A2P5AJA8"/>
<feature type="domain" description="NAC" evidence="6">
    <location>
        <begin position="69"/>
        <end position="228"/>
    </location>
</feature>
<dbReference type="PANTHER" id="PTHR31079:SF2">
    <property type="entry name" value="NAC DOMAIN CONTAINING PROTEIN 44-RELATED"/>
    <property type="match status" value="1"/>
</dbReference>
<dbReference type="InterPro" id="IPR044799">
    <property type="entry name" value="SOG1-like"/>
</dbReference>
<evidence type="ECO:0000313" key="8">
    <source>
        <dbReference type="Proteomes" id="UP000237105"/>
    </source>
</evidence>
<evidence type="ECO:0000256" key="4">
    <source>
        <dbReference type="ARBA" id="ARBA00023242"/>
    </source>
</evidence>
<dbReference type="OrthoDB" id="643388at2759"/>
<dbReference type="PANTHER" id="PTHR31079">
    <property type="entry name" value="NAC DOMAIN-CONTAINING PROTEIN 73"/>
    <property type="match status" value="1"/>
</dbReference>
<keyword evidence="4" id="KW-0539">Nucleus</keyword>
<evidence type="ECO:0000256" key="2">
    <source>
        <dbReference type="ARBA" id="ARBA00023125"/>
    </source>
</evidence>
<protein>
    <submittedName>
        <fullName evidence="7">NAC domain containing protein</fullName>
    </submittedName>
</protein>
<proteinExistence type="predicted"/>
<accession>A0A2P5AJA8</accession>